<evidence type="ECO:0000256" key="1">
    <source>
        <dbReference type="ARBA" id="ARBA00006594"/>
    </source>
</evidence>
<sequence length="960" mass="110365">MSKQNELFKTNTVPGKSGSGNLFDEEFDNNDKPVICLGKKFDNDDARRVYFTEILREKLKDPDFRRIEGFPIGKDEDILALSDPPYYTACPNPWIGEFIAEWEAQKPPKEEGYQYHREPFAADVSEGKNDPIYNAHSYHTKVPHKAIMRYILHYTEPGDIVFDGFCGTGMTGVAAQMCGDKETVESLGVTKQSPEQKYKVEKDGTILERQIDDEGKYIWVKFSKLGARRAVLNDLSPAATFIAYNYNSPVDVNAFEKEAKRILAEVEEECGWMYETLHTDGKSKGKINYTVWSDVFICPECAGEVVFWEAAFDNEAGKVQVNFPCPHCSAELTKRKMERAWTTKYDSALKKSLKQAKQIPVLINYNLFNNKGRFEKVPDETDSEIIKKNESCEILNWYPKIRMIKGQESRRNDPAGITHIHHFYIKRNLYVLSKFLDLFNKEFKPQFQFLLGSVLPKLTNMNRYMPQHGSRALVGPMANTLYIPPMSVENNVIDQLIFQFKKIEKALTSLSGSIIASQAFQSLSINDNSLDYIFLDPPFGSNIMYSELNYIREAWFNVFTNNIPEAIENKAQKKGIGEYRHLITQCFIQAYKYLKPGHWMTVEFSNTKAGVWNSILNALSDAGFIVASVAALDKKRGGLHSMIGSTAVKQDLVISAYKPNGGFEERFKPKAQTEEGVWEFVQTHMKYLPISRKQGLDIVPIPERDPRILYDQVISYYVRKGYNIPIDSKEFQLGLSQRFDERDGMYFLPEQAAEYDRKKMIGGGRLIQQSMFVSDEASAIEWLRNLLRNKPQTYQDINPLFMKELSGWSKNEVSLELSTLLEQNFLSCDGKGNVPEQIHSYLSNNWKDMRNLPKDDPELMAKAKDRWYVPDPNKAGDLEKLREKALLKEFEEYKKSQKKLKIFRLEAVRTGFKKAWQNKDYAVIISVAEKIPNKILEEDPKLLLWYNNALTRTENSGEGF</sequence>
<dbReference type="InterPro" id="IPR002941">
    <property type="entry name" value="DNA_methylase_N4/N6"/>
</dbReference>
<evidence type="ECO:0000313" key="6">
    <source>
        <dbReference type="Proteomes" id="UP000663720"/>
    </source>
</evidence>
<dbReference type="RefSeq" id="WP_207691047.1">
    <property type="nucleotide sequence ID" value="NZ_CP061799.1"/>
</dbReference>
<name>A0A975B5R2_9BACT</name>
<feature type="domain" description="DNA methylase N-4/N-6" evidence="4">
    <location>
        <begin position="24"/>
        <end position="181"/>
    </location>
</feature>
<dbReference type="Gene3D" id="3.40.50.150">
    <property type="entry name" value="Vaccinia Virus protein VP39"/>
    <property type="match status" value="2"/>
</dbReference>
<dbReference type="GO" id="GO:0032259">
    <property type="term" value="P:methylation"/>
    <property type="evidence" value="ECO:0007669"/>
    <property type="project" value="UniProtKB-KW"/>
</dbReference>
<dbReference type="EMBL" id="CP061799">
    <property type="protein sequence ID" value="QTA79279.1"/>
    <property type="molecule type" value="Genomic_DNA"/>
</dbReference>
<dbReference type="REBASE" id="468756">
    <property type="entry name" value="M.Dli5ac10ORF15370P"/>
</dbReference>
<dbReference type="KEGG" id="dli:dnl_15370"/>
<gene>
    <name evidence="5" type="ORF">dnl_15370</name>
</gene>
<keyword evidence="2 5" id="KW-0489">Methyltransferase</keyword>
<comment type="similarity">
    <text evidence="1">Belongs to the N(4)/N(6)-methyltransferase family.</text>
</comment>
<protein>
    <submittedName>
        <fullName evidence="5">SAM-dependent methyltransferase</fullName>
    </submittedName>
</protein>
<evidence type="ECO:0000256" key="2">
    <source>
        <dbReference type="ARBA" id="ARBA00022603"/>
    </source>
</evidence>
<dbReference type="InterPro" id="IPR002052">
    <property type="entry name" value="DNA_methylase_N6_adenine_CS"/>
</dbReference>
<evidence type="ECO:0000313" key="5">
    <source>
        <dbReference type="EMBL" id="QTA79279.1"/>
    </source>
</evidence>
<dbReference type="InterPro" id="IPR029063">
    <property type="entry name" value="SAM-dependent_MTases_sf"/>
</dbReference>
<accession>A0A975B5R2</accession>
<dbReference type="Proteomes" id="UP000663720">
    <property type="component" value="Chromosome"/>
</dbReference>
<organism evidence="5 6">
    <name type="scientific">Desulfonema limicola</name>
    <dbReference type="NCBI Taxonomy" id="45656"/>
    <lineage>
        <taxon>Bacteria</taxon>
        <taxon>Pseudomonadati</taxon>
        <taxon>Thermodesulfobacteriota</taxon>
        <taxon>Desulfobacteria</taxon>
        <taxon>Desulfobacterales</taxon>
        <taxon>Desulfococcaceae</taxon>
        <taxon>Desulfonema</taxon>
    </lineage>
</organism>
<evidence type="ECO:0000259" key="4">
    <source>
        <dbReference type="Pfam" id="PF01555"/>
    </source>
</evidence>
<dbReference type="GO" id="GO:0003677">
    <property type="term" value="F:DNA binding"/>
    <property type="evidence" value="ECO:0007669"/>
    <property type="project" value="InterPro"/>
</dbReference>
<dbReference type="SUPFAM" id="SSF53335">
    <property type="entry name" value="S-adenosyl-L-methionine-dependent methyltransferases"/>
    <property type="match status" value="2"/>
</dbReference>
<evidence type="ECO:0000256" key="3">
    <source>
        <dbReference type="ARBA" id="ARBA00022679"/>
    </source>
</evidence>
<keyword evidence="6" id="KW-1185">Reference proteome</keyword>
<dbReference type="Pfam" id="PF01555">
    <property type="entry name" value="N6_N4_Mtase"/>
    <property type="match status" value="1"/>
</dbReference>
<keyword evidence="3" id="KW-0808">Transferase</keyword>
<reference evidence="5" key="1">
    <citation type="journal article" date="2021" name="Microb. Physiol.">
        <title>Proteogenomic Insights into the Physiology of Marine, Sulfate-Reducing, Filamentous Desulfonema limicola and Desulfonema magnum.</title>
        <authorList>
            <person name="Schnaars V."/>
            <person name="Wohlbrand L."/>
            <person name="Scheve S."/>
            <person name="Hinrichs C."/>
            <person name="Reinhardt R."/>
            <person name="Rabus R."/>
        </authorList>
    </citation>
    <scope>NUCLEOTIDE SEQUENCE</scope>
    <source>
        <strain evidence="5">5ac10</strain>
    </source>
</reference>
<dbReference type="AlphaFoldDB" id="A0A975B5R2"/>
<dbReference type="PROSITE" id="PS00092">
    <property type="entry name" value="N6_MTASE"/>
    <property type="match status" value="1"/>
</dbReference>
<dbReference type="GO" id="GO:0008170">
    <property type="term" value="F:N-methyltransferase activity"/>
    <property type="evidence" value="ECO:0007669"/>
    <property type="project" value="InterPro"/>
</dbReference>
<proteinExistence type="inferred from homology"/>